<reference evidence="2" key="1">
    <citation type="journal article" date="2022" name="Int. J. Mol. Sci.">
        <title>Draft Genome of Tanacetum Coccineum: Genomic Comparison of Closely Related Tanacetum-Family Plants.</title>
        <authorList>
            <person name="Yamashiro T."/>
            <person name="Shiraishi A."/>
            <person name="Nakayama K."/>
            <person name="Satake H."/>
        </authorList>
    </citation>
    <scope>NUCLEOTIDE SEQUENCE</scope>
</reference>
<dbReference type="Proteomes" id="UP001151760">
    <property type="component" value="Unassembled WGS sequence"/>
</dbReference>
<evidence type="ECO:0000313" key="2">
    <source>
        <dbReference type="EMBL" id="GJT26267.1"/>
    </source>
</evidence>
<organism evidence="2 3">
    <name type="scientific">Tanacetum coccineum</name>
    <dbReference type="NCBI Taxonomy" id="301880"/>
    <lineage>
        <taxon>Eukaryota</taxon>
        <taxon>Viridiplantae</taxon>
        <taxon>Streptophyta</taxon>
        <taxon>Embryophyta</taxon>
        <taxon>Tracheophyta</taxon>
        <taxon>Spermatophyta</taxon>
        <taxon>Magnoliopsida</taxon>
        <taxon>eudicotyledons</taxon>
        <taxon>Gunneridae</taxon>
        <taxon>Pentapetalae</taxon>
        <taxon>asterids</taxon>
        <taxon>campanulids</taxon>
        <taxon>Asterales</taxon>
        <taxon>Asteraceae</taxon>
        <taxon>Asteroideae</taxon>
        <taxon>Anthemideae</taxon>
        <taxon>Anthemidinae</taxon>
        <taxon>Tanacetum</taxon>
    </lineage>
</organism>
<feature type="compositionally biased region" description="Basic and acidic residues" evidence="1">
    <location>
        <begin position="72"/>
        <end position="90"/>
    </location>
</feature>
<evidence type="ECO:0000256" key="1">
    <source>
        <dbReference type="SAM" id="MobiDB-lite"/>
    </source>
</evidence>
<sequence>MHTLYKDVTLQLPEEKQIKRDVKARGLLLMALPNEHQLTFSQYPDAKSMFAAIETRFRGNAATKKTQKTLLKQEPEFKVSDDGKQDESKPKSKKKTVIPYVAKDRVTKLKIMKKPVKSKFRYVHEAKRHYYTRRHYAVNTARSYLGQVNAVRVKGLMAGKHNHDENGLLTVDLKAHDCTMETKDTLSSCSNSEEQQMQQIQDKAKKSCMKVVDSIKRARYKQQIRNDAHADDADTDPYMMKNQWLSSELGIHDHSNELSSSKLVPKVVPPGRMSTKIELTLEQSQQGVSNDVLSPTHYPCDSARTFRVILFSIHNDEWKSFQCHHQTALRSYALSWKPCQGDSLNLPDHRIHKDGDGDASFQLKSDSLPHAHAHSTKTFYKHQDSRIMKAQELKTKTSANSDINDNSSEIKFGGDY</sequence>
<keyword evidence="3" id="KW-1185">Reference proteome</keyword>
<reference evidence="2" key="2">
    <citation type="submission" date="2022-01" db="EMBL/GenBank/DDBJ databases">
        <authorList>
            <person name="Yamashiro T."/>
            <person name="Shiraishi A."/>
            <person name="Satake H."/>
            <person name="Nakayama K."/>
        </authorList>
    </citation>
    <scope>NUCLEOTIDE SEQUENCE</scope>
</reference>
<evidence type="ECO:0000313" key="3">
    <source>
        <dbReference type="Proteomes" id="UP001151760"/>
    </source>
</evidence>
<protein>
    <submittedName>
        <fullName evidence="2">Uncharacterized protein</fullName>
    </submittedName>
</protein>
<name>A0ABQ5CJI5_9ASTR</name>
<dbReference type="EMBL" id="BQNB010014278">
    <property type="protein sequence ID" value="GJT26267.1"/>
    <property type="molecule type" value="Genomic_DNA"/>
</dbReference>
<feature type="region of interest" description="Disordered" evidence="1">
    <location>
        <begin position="72"/>
        <end position="95"/>
    </location>
</feature>
<proteinExistence type="predicted"/>
<comment type="caution">
    <text evidence="2">The sequence shown here is derived from an EMBL/GenBank/DDBJ whole genome shotgun (WGS) entry which is preliminary data.</text>
</comment>
<accession>A0ABQ5CJI5</accession>
<gene>
    <name evidence="2" type="ORF">Tco_0906542</name>
</gene>